<feature type="region of interest" description="Disordered" evidence="1">
    <location>
        <begin position="1"/>
        <end position="61"/>
    </location>
</feature>
<feature type="compositionally biased region" description="Low complexity" evidence="1">
    <location>
        <begin position="246"/>
        <end position="265"/>
    </location>
</feature>
<name>A0A7G9RW35_9BURK</name>
<sequence>MQEGHEQVPSRPNVWGSARDGVAGPPDAFSPPANDAGENAASAVSAAPAESPLAPPPPAPQPWAGYFAAPVAAAATTVTTRLPDSMTQNITYGLRREANVVPPGWRPDQERSVPAGAPAVVASAPVPAPVAPSSIGADPLQREEPAFRDSSTFHPAPAPVAEPAAAEPPAPEPSIPEPLVASVVESATAPATSAALHEAEAWEHEDQASGSVPELTFEASRFPLPFDEPALRVDRGAEPERKAEPALESEATAASAEPQPAPQATIAASVVEASEGDDEVGFMRAARRKAFWNRPAVRIALWLLACLMVVVLLAQYVLAERDRVAAMYPQARPLLERMCRPLNCVVSAPRQIASIAIDSSTFTKVKDDTDAFRLQVALKNSSDLSLEMPALELTLTDANDQPVLRRVIQRDDSGAPAELAARGDWNGVISLRVPEVADRVTGYRLLAFYP</sequence>
<protein>
    <submittedName>
        <fullName evidence="3">DUF3426 domain-containing protein</fullName>
    </submittedName>
</protein>
<feature type="compositionally biased region" description="Low complexity" evidence="1">
    <location>
        <begin position="40"/>
        <end position="52"/>
    </location>
</feature>
<feature type="compositionally biased region" description="Basic and acidic residues" evidence="1">
    <location>
        <begin position="197"/>
        <end position="207"/>
    </location>
</feature>
<evidence type="ECO:0000256" key="2">
    <source>
        <dbReference type="SAM" id="Phobius"/>
    </source>
</evidence>
<feature type="compositionally biased region" description="Basic and acidic residues" evidence="1">
    <location>
        <begin position="235"/>
        <end position="245"/>
    </location>
</feature>
<feature type="region of interest" description="Disordered" evidence="1">
    <location>
        <begin position="191"/>
        <end position="212"/>
    </location>
</feature>
<proteinExistence type="predicted"/>
<feature type="region of interest" description="Disordered" evidence="1">
    <location>
        <begin position="145"/>
        <end position="176"/>
    </location>
</feature>
<dbReference type="InterPro" id="IPR021834">
    <property type="entry name" value="DUF3426"/>
</dbReference>
<dbReference type="EMBL" id="CP060714">
    <property type="protein sequence ID" value="QNN59810.1"/>
    <property type="molecule type" value="Genomic_DNA"/>
</dbReference>
<keyword evidence="2" id="KW-1133">Transmembrane helix</keyword>
<organism evidence="3 4">
    <name type="scientific">Diaphorobacter ruginosibacter</name>
    <dbReference type="NCBI Taxonomy" id="1715720"/>
    <lineage>
        <taxon>Bacteria</taxon>
        <taxon>Pseudomonadati</taxon>
        <taxon>Pseudomonadota</taxon>
        <taxon>Betaproteobacteria</taxon>
        <taxon>Burkholderiales</taxon>
        <taxon>Comamonadaceae</taxon>
        <taxon>Diaphorobacter</taxon>
    </lineage>
</organism>
<dbReference type="Proteomes" id="UP000515811">
    <property type="component" value="Chromosome"/>
</dbReference>
<dbReference type="Pfam" id="PF11906">
    <property type="entry name" value="DUF3426"/>
    <property type="match status" value="1"/>
</dbReference>
<keyword evidence="4" id="KW-1185">Reference proteome</keyword>
<feature type="region of interest" description="Disordered" evidence="1">
    <location>
        <begin position="235"/>
        <end position="265"/>
    </location>
</feature>
<dbReference type="AlphaFoldDB" id="A0A7G9RW35"/>
<evidence type="ECO:0000313" key="4">
    <source>
        <dbReference type="Proteomes" id="UP000515811"/>
    </source>
</evidence>
<gene>
    <name evidence="3" type="ORF">H9K76_19535</name>
</gene>
<evidence type="ECO:0000256" key="1">
    <source>
        <dbReference type="SAM" id="MobiDB-lite"/>
    </source>
</evidence>
<keyword evidence="2" id="KW-0472">Membrane</keyword>
<reference evidence="3 4" key="1">
    <citation type="submission" date="2020-08" db="EMBL/GenBank/DDBJ databases">
        <title>Genome sequence of Diaphorobacter ruginosibacter DSM 27467T.</title>
        <authorList>
            <person name="Hyun D.-W."/>
            <person name="Bae J.-W."/>
        </authorList>
    </citation>
    <scope>NUCLEOTIDE SEQUENCE [LARGE SCALE GENOMIC DNA]</scope>
    <source>
        <strain evidence="3 4">DSM 27467</strain>
    </source>
</reference>
<feature type="compositionally biased region" description="Pro residues" evidence="1">
    <location>
        <begin position="156"/>
        <end position="176"/>
    </location>
</feature>
<feature type="transmembrane region" description="Helical" evidence="2">
    <location>
        <begin position="299"/>
        <end position="319"/>
    </location>
</feature>
<keyword evidence="2" id="KW-0812">Transmembrane</keyword>
<evidence type="ECO:0000313" key="3">
    <source>
        <dbReference type="EMBL" id="QNN59810.1"/>
    </source>
</evidence>
<accession>A0A7G9RW35</accession>
<dbReference type="RefSeq" id="WP_187600820.1">
    <property type="nucleotide sequence ID" value="NZ_CP060714.1"/>
</dbReference>
<dbReference type="KEGG" id="drg:H9K76_19535"/>